<feature type="region of interest" description="Disordered" evidence="1">
    <location>
        <begin position="29"/>
        <end position="73"/>
    </location>
</feature>
<accession>A0A4D6MUG0</accession>
<name>A0A4D6MUG0_VIGUN</name>
<dbReference type="EMBL" id="CP039352">
    <property type="protein sequence ID" value="QCE04250.1"/>
    <property type="molecule type" value="Genomic_DNA"/>
</dbReference>
<proteinExistence type="predicted"/>
<evidence type="ECO:0000313" key="3">
    <source>
        <dbReference type="EMBL" id="QCE04251.1"/>
    </source>
</evidence>
<gene>
    <name evidence="2" type="ORF">DEO72_LG8g2284</name>
    <name evidence="3" type="ORF">DEO72_LG8g2285</name>
</gene>
<dbReference type="EMBL" id="CP039352">
    <property type="protein sequence ID" value="QCE04251.1"/>
    <property type="molecule type" value="Genomic_DNA"/>
</dbReference>
<feature type="compositionally biased region" description="Basic and acidic residues" evidence="1">
    <location>
        <begin position="50"/>
        <end position="65"/>
    </location>
</feature>
<sequence length="144" mass="15962">MAKEAQDTRQSSDTEQQCNVCRQVVAVGDRGEVGRRRHNRGRDGGCNGGTKEDATRAQQRRHDGGAQEGTTEARWWRDGGMTEAATRAGRWQNLLPFRLLFGGGARPATLASWTEAQSTMEGNEGEIVTECTMAERVRVIWEPK</sequence>
<dbReference type="Proteomes" id="UP000501690">
    <property type="component" value="Linkage Group LG8"/>
</dbReference>
<dbReference type="AlphaFoldDB" id="A0A4D6MUG0"/>
<evidence type="ECO:0000313" key="2">
    <source>
        <dbReference type="EMBL" id="QCE04250.1"/>
    </source>
</evidence>
<feature type="compositionally biased region" description="Basic and acidic residues" evidence="1">
    <location>
        <begin position="1"/>
        <end position="12"/>
    </location>
</feature>
<feature type="region of interest" description="Disordered" evidence="1">
    <location>
        <begin position="1"/>
        <end position="20"/>
    </location>
</feature>
<organism evidence="3 4">
    <name type="scientific">Vigna unguiculata</name>
    <name type="common">Cowpea</name>
    <dbReference type="NCBI Taxonomy" id="3917"/>
    <lineage>
        <taxon>Eukaryota</taxon>
        <taxon>Viridiplantae</taxon>
        <taxon>Streptophyta</taxon>
        <taxon>Embryophyta</taxon>
        <taxon>Tracheophyta</taxon>
        <taxon>Spermatophyta</taxon>
        <taxon>Magnoliopsida</taxon>
        <taxon>eudicotyledons</taxon>
        <taxon>Gunneridae</taxon>
        <taxon>Pentapetalae</taxon>
        <taxon>rosids</taxon>
        <taxon>fabids</taxon>
        <taxon>Fabales</taxon>
        <taxon>Fabaceae</taxon>
        <taxon>Papilionoideae</taxon>
        <taxon>50 kb inversion clade</taxon>
        <taxon>NPAAA clade</taxon>
        <taxon>indigoferoid/millettioid clade</taxon>
        <taxon>Phaseoleae</taxon>
        <taxon>Vigna</taxon>
    </lineage>
</organism>
<evidence type="ECO:0000313" key="4">
    <source>
        <dbReference type="Proteomes" id="UP000501690"/>
    </source>
</evidence>
<reference evidence="3 4" key="1">
    <citation type="submission" date="2019-04" db="EMBL/GenBank/DDBJ databases">
        <title>An improved genome assembly and genetic linkage map for asparagus bean, Vigna unguiculata ssp. sesquipedialis.</title>
        <authorList>
            <person name="Xia Q."/>
            <person name="Zhang R."/>
            <person name="Dong Y."/>
        </authorList>
    </citation>
    <scope>NUCLEOTIDE SEQUENCE [LARGE SCALE GENOMIC DNA]</scope>
    <source>
        <tissue evidence="3">Leaf</tissue>
    </source>
</reference>
<keyword evidence="4" id="KW-1185">Reference proteome</keyword>
<protein>
    <submittedName>
        <fullName evidence="3">Uncharacterized protein</fullName>
    </submittedName>
</protein>
<evidence type="ECO:0000256" key="1">
    <source>
        <dbReference type="SAM" id="MobiDB-lite"/>
    </source>
</evidence>